<dbReference type="InterPro" id="IPR013783">
    <property type="entry name" value="Ig-like_fold"/>
</dbReference>
<accession>A0A0G1S3W5</accession>
<feature type="transmembrane region" description="Helical" evidence="1">
    <location>
        <begin position="20"/>
        <end position="43"/>
    </location>
</feature>
<evidence type="ECO:0000256" key="1">
    <source>
        <dbReference type="SAM" id="Phobius"/>
    </source>
</evidence>
<proteinExistence type="predicted"/>
<evidence type="ECO:0000259" key="2">
    <source>
        <dbReference type="Pfam" id="PF19077"/>
    </source>
</evidence>
<dbReference type="AlphaFoldDB" id="A0A0G1S3W5"/>
<dbReference type="Pfam" id="PF19077">
    <property type="entry name" value="Big_13"/>
    <property type="match status" value="1"/>
</dbReference>
<gene>
    <name evidence="3" type="ORF">UX87_C0013G0018</name>
</gene>
<organism evidence="3 4">
    <name type="scientific">Candidatus Amesbacteria bacterium GW2011_GWA1_47_16</name>
    <dbReference type="NCBI Taxonomy" id="1618353"/>
    <lineage>
        <taxon>Bacteria</taxon>
        <taxon>Candidatus Amesiibacteriota</taxon>
    </lineage>
</organism>
<comment type="caution">
    <text evidence="3">The sequence shown here is derived from an EMBL/GenBank/DDBJ whole genome shotgun (WGS) entry which is preliminary data.</text>
</comment>
<keyword evidence="1" id="KW-0472">Membrane</keyword>
<dbReference type="EMBL" id="LCNV01000013">
    <property type="protein sequence ID" value="KKU64066.1"/>
    <property type="molecule type" value="Genomic_DNA"/>
</dbReference>
<dbReference type="Proteomes" id="UP000034364">
    <property type="component" value="Unassembled WGS sequence"/>
</dbReference>
<dbReference type="Gene3D" id="2.60.40.10">
    <property type="entry name" value="Immunoglobulins"/>
    <property type="match status" value="2"/>
</dbReference>
<keyword evidence="1" id="KW-1133">Transmembrane helix</keyword>
<dbReference type="InterPro" id="IPR044016">
    <property type="entry name" value="Big_13"/>
</dbReference>
<keyword evidence="1" id="KW-0812">Transmembrane</keyword>
<evidence type="ECO:0000313" key="3">
    <source>
        <dbReference type="EMBL" id="KKU64066.1"/>
    </source>
</evidence>
<name>A0A0G1S3W5_9BACT</name>
<sequence>MRRQTSRLTRLEEKRNIRKAALLVTGTAVVAILGITIGVKVLARIAGFSNTLGSAGQPIDKNDNIPPGPPLLLIDFDATSSARMTVNGTSEPGSTIFLLNNKESVGNVVTMEDGSFVFSSVTLNDGENSFVAVAVDQAGNKSNESGEVKVYFSTIVPSLSLETPTDRQIFTGKDNNIITIKGKSDPGIRVNVNGRVLIVNQEGEFSGLYNLNEGENNLIITATSKTGSQIRKELMVEYRP</sequence>
<protein>
    <recommendedName>
        <fullName evidence="2">Bacterial Ig-like domain-containing protein</fullName>
    </recommendedName>
</protein>
<reference evidence="3 4" key="1">
    <citation type="journal article" date="2015" name="Nature">
        <title>rRNA introns, odd ribosomes, and small enigmatic genomes across a large radiation of phyla.</title>
        <authorList>
            <person name="Brown C.T."/>
            <person name="Hug L.A."/>
            <person name="Thomas B.C."/>
            <person name="Sharon I."/>
            <person name="Castelle C.J."/>
            <person name="Singh A."/>
            <person name="Wilkins M.J."/>
            <person name="Williams K.H."/>
            <person name="Banfield J.F."/>
        </authorList>
    </citation>
    <scope>NUCLEOTIDE SEQUENCE [LARGE SCALE GENOMIC DNA]</scope>
</reference>
<feature type="domain" description="Bacterial Ig-like" evidence="2">
    <location>
        <begin position="79"/>
        <end position="150"/>
    </location>
</feature>
<evidence type="ECO:0000313" key="4">
    <source>
        <dbReference type="Proteomes" id="UP000034364"/>
    </source>
</evidence>